<dbReference type="EMBL" id="CAJVPP010003049">
    <property type="protein sequence ID" value="CAG8619323.1"/>
    <property type="molecule type" value="Genomic_DNA"/>
</dbReference>
<keyword evidence="5" id="KW-0698">rRNA processing</keyword>
<feature type="domain" description="RNase L inhibitor RLI-like possible metal-binding" evidence="12">
    <location>
        <begin position="237"/>
        <end position="268"/>
    </location>
</feature>
<evidence type="ECO:0000256" key="6">
    <source>
        <dbReference type="ARBA" id="ARBA00022679"/>
    </source>
</evidence>
<keyword evidence="14" id="KW-1185">Reference proteome</keyword>
<dbReference type="PANTHER" id="PTHR20426">
    <property type="entry name" value="RIBOSOME BIOGENESIS PROTEIN TSR3 HOMOLOG"/>
    <property type="match status" value="1"/>
</dbReference>
<dbReference type="Pfam" id="PF06179">
    <property type="entry name" value="Med22"/>
    <property type="match status" value="1"/>
</dbReference>
<dbReference type="Proteomes" id="UP000789375">
    <property type="component" value="Unassembled WGS sequence"/>
</dbReference>
<dbReference type="GO" id="GO:0003712">
    <property type="term" value="F:transcription coregulator activity"/>
    <property type="evidence" value="ECO:0007669"/>
    <property type="project" value="InterPro"/>
</dbReference>
<comment type="similarity">
    <text evidence="2">Belongs to the Mediator complex subunit 22 family.</text>
</comment>
<keyword evidence="4" id="KW-0690">Ribosome biogenesis</keyword>
<evidence type="ECO:0000259" key="12">
    <source>
        <dbReference type="Pfam" id="PF04068"/>
    </source>
</evidence>
<evidence type="ECO:0000256" key="9">
    <source>
        <dbReference type="ARBA" id="ARBA00023163"/>
    </source>
</evidence>
<evidence type="ECO:0000259" key="11">
    <source>
        <dbReference type="Pfam" id="PF04034"/>
    </source>
</evidence>
<keyword evidence="7" id="KW-0949">S-adenosyl-L-methionine</keyword>
<comment type="subcellular location">
    <subcellularLocation>
        <location evidence="1">Nucleus</location>
    </subcellularLocation>
</comment>
<evidence type="ECO:0000256" key="10">
    <source>
        <dbReference type="ARBA" id="ARBA00023242"/>
    </source>
</evidence>
<dbReference type="InterPro" id="IPR009332">
    <property type="entry name" value="Med22"/>
</dbReference>
<evidence type="ECO:0000256" key="7">
    <source>
        <dbReference type="ARBA" id="ARBA00022691"/>
    </source>
</evidence>
<evidence type="ECO:0000256" key="5">
    <source>
        <dbReference type="ARBA" id="ARBA00022552"/>
    </source>
</evidence>
<organism evidence="13 14">
    <name type="scientific">Funneliformis mosseae</name>
    <name type="common">Endomycorrhizal fungus</name>
    <name type="synonym">Glomus mosseae</name>
    <dbReference type="NCBI Taxonomy" id="27381"/>
    <lineage>
        <taxon>Eukaryota</taxon>
        <taxon>Fungi</taxon>
        <taxon>Fungi incertae sedis</taxon>
        <taxon>Mucoromycota</taxon>
        <taxon>Glomeromycotina</taxon>
        <taxon>Glomeromycetes</taxon>
        <taxon>Glomerales</taxon>
        <taxon>Glomeraceae</taxon>
        <taxon>Funneliformis</taxon>
    </lineage>
</organism>
<dbReference type="InterPro" id="IPR022968">
    <property type="entry name" value="Tsr3-like"/>
</dbReference>
<protein>
    <submittedName>
        <fullName evidence="13">194_t:CDS:1</fullName>
    </submittedName>
</protein>
<keyword evidence="3" id="KW-0963">Cytoplasm</keyword>
<dbReference type="PANTHER" id="PTHR20426:SF0">
    <property type="entry name" value="18S RRNA AMINOCARBOXYPROPYLTRANSFERASE"/>
    <property type="match status" value="1"/>
</dbReference>
<gene>
    <name evidence="13" type="ORF">FMOSSE_LOCUS9894</name>
</gene>
<dbReference type="InterPro" id="IPR007209">
    <property type="entry name" value="RNaseL-inhib-like_metal-bd_dom"/>
</dbReference>
<evidence type="ECO:0000313" key="14">
    <source>
        <dbReference type="Proteomes" id="UP000789375"/>
    </source>
</evidence>
<dbReference type="Pfam" id="PF04034">
    <property type="entry name" value="Ribo_biogen_C"/>
    <property type="match status" value="1"/>
</dbReference>
<comment type="caution">
    <text evidence="13">The sequence shown here is derived from an EMBL/GenBank/DDBJ whole genome shotgun (WGS) entry which is preliminary data.</text>
</comment>
<keyword evidence="8" id="KW-0805">Transcription regulation</keyword>
<evidence type="ECO:0000256" key="1">
    <source>
        <dbReference type="ARBA" id="ARBA00004123"/>
    </source>
</evidence>
<dbReference type="AlphaFoldDB" id="A0A9N9CYL2"/>
<name>A0A9N9CYL2_FUNMO</name>
<feature type="domain" description="16S/18S rRNA aminocarboxypropyltransferase Tsr3 C-terminal" evidence="11">
    <location>
        <begin position="275"/>
        <end position="401"/>
    </location>
</feature>
<evidence type="ECO:0000256" key="2">
    <source>
        <dbReference type="ARBA" id="ARBA00005942"/>
    </source>
</evidence>
<dbReference type="Pfam" id="PF04068">
    <property type="entry name" value="Fer4_RLI"/>
    <property type="match status" value="1"/>
</dbReference>
<accession>A0A9N9CYL2</accession>
<proteinExistence type="inferred from homology"/>
<dbReference type="GO" id="GO:0030490">
    <property type="term" value="P:maturation of SSU-rRNA"/>
    <property type="evidence" value="ECO:0007669"/>
    <property type="project" value="TreeGrafter"/>
</dbReference>
<sequence length="414" mass="46623">MQRQGPSRFMTDAPITSALSLNASQATAGGTTTTLASQNAFLSSVEEDQNKKLDNEIELIVTSFRDIVKSPGFHEMVRMPGRSEDRSVDKDKYRNALDGFLVELRAASLVRSCESLLTMTHDLKTTLLLNDTQTLMKLHEDRRKALNARTLKIKSKILQLNDVISDAIWEMESVLGGGQPNGANGNGRNFGSKKSKNMHNRYKEHVSSINNEYTSEESFYEVTNQKVDDNKGSNIPMPLSMWDFGHCDPKKCSGKKLVRLNIVKELKISTRFRGVVLSPEGKQAVSPADRAIVQEHGIAVVDCSWAKLDDVPFSKLKTGNDRLLPYLVATNPVNYGRPWKLNCVEAYAACFYITGFKEYAQELLSKFKWGHSFLTLNGELLSKYVQCEDSIEVVKVQNEWLNHLKEEYSQAREK</sequence>
<keyword evidence="10" id="KW-0539">Nucleus</keyword>
<keyword evidence="6" id="KW-0808">Transferase</keyword>
<dbReference type="HAMAP" id="MF_01116">
    <property type="entry name" value="TSR3"/>
    <property type="match status" value="1"/>
</dbReference>
<dbReference type="GO" id="GO:0016592">
    <property type="term" value="C:mediator complex"/>
    <property type="evidence" value="ECO:0007669"/>
    <property type="project" value="InterPro"/>
</dbReference>
<evidence type="ECO:0000313" key="13">
    <source>
        <dbReference type="EMBL" id="CAG8619323.1"/>
    </source>
</evidence>
<feature type="non-terminal residue" evidence="13">
    <location>
        <position position="1"/>
    </location>
</feature>
<dbReference type="GO" id="GO:0006357">
    <property type="term" value="P:regulation of transcription by RNA polymerase II"/>
    <property type="evidence" value="ECO:0007669"/>
    <property type="project" value="InterPro"/>
</dbReference>
<dbReference type="GO" id="GO:0106388">
    <property type="term" value="F:rRNA small subunit aminocarboxypropyltransferase activity"/>
    <property type="evidence" value="ECO:0007669"/>
    <property type="project" value="InterPro"/>
</dbReference>
<evidence type="ECO:0000256" key="3">
    <source>
        <dbReference type="ARBA" id="ARBA00022490"/>
    </source>
</evidence>
<reference evidence="13" key="1">
    <citation type="submission" date="2021-06" db="EMBL/GenBank/DDBJ databases">
        <authorList>
            <person name="Kallberg Y."/>
            <person name="Tangrot J."/>
            <person name="Rosling A."/>
        </authorList>
    </citation>
    <scope>NUCLEOTIDE SEQUENCE</scope>
    <source>
        <strain evidence="13">87-6 pot B 2015</strain>
    </source>
</reference>
<keyword evidence="9" id="KW-0804">Transcription</keyword>
<dbReference type="NCBIfam" id="NF002621">
    <property type="entry name" value="PRK02287.1"/>
    <property type="match status" value="1"/>
</dbReference>
<evidence type="ECO:0000256" key="8">
    <source>
        <dbReference type="ARBA" id="ARBA00023015"/>
    </source>
</evidence>
<dbReference type="InterPro" id="IPR007177">
    <property type="entry name" value="Tsr3_C"/>
</dbReference>
<evidence type="ECO:0000256" key="4">
    <source>
        <dbReference type="ARBA" id="ARBA00022517"/>
    </source>
</evidence>